<name>A0A1E5BH16_9VIBR</name>
<dbReference type="InterPro" id="IPR010583">
    <property type="entry name" value="MipA"/>
</dbReference>
<comment type="subcellular location">
    <subcellularLocation>
        <location evidence="1">Cell outer membrane</location>
    </subcellularLocation>
</comment>
<dbReference type="PANTHER" id="PTHR38776:SF1">
    <property type="entry name" value="MLTA-INTERACTING PROTEIN-RELATED"/>
    <property type="match status" value="1"/>
</dbReference>
<evidence type="ECO:0000313" key="7">
    <source>
        <dbReference type="Proteomes" id="UP000094741"/>
    </source>
</evidence>
<dbReference type="Proteomes" id="UP000094741">
    <property type="component" value="Unassembled WGS sequence"/>
</dbReference>
<reference evidence="6 7" key="1">
    <citation type="journal article" date="2012" name="Science">
        <title>Ecological populations of bacteria act as socially cohesive units of antibiotic production and resistance.</title>
        <authorList>
            <person name="Cordero O.X."/>
            <person name="Wildschutte H."/>
            <person name="Kirkup B."/>
            <person name="Proehl S."/>
            <person name="Ngo L."/>
            <person name="Hussain F."/>
            <person name="Le Roux F."/>
            <person name="Mincer T."/>
            <person name="Polz M.F."/>
        </authorList>
    </citation>
    <scope>NUCLEOTIDE SEQUENCE [LARGE SCALE GENOMIC DNA]</scope>
    <source>
        <strain evidence="6 7">ZF-129</strain>
    </source>
</reference>
<dbReference type="PANTHER" id="PTHR38776">
    <property type="entry name" value="MLTA-INTERACTING PROTEIN-RELATED"/>
    <property type="match status" value="1"/>
</dbReference>
<accession>A0A1E5BH16</accession>
<evidence type="ECO:0000256" key="2">
    <source>
        <dbReference type="ARBA" id="ARBA00005722"/>
    </source>
</evidence>
<evidence type="ECO:0000256" key="4">
    <source>
        <dbReference type="ARBA" id="ARBA00023136"/>
    </source>
</evidence>
<keyword evidence="3" id="KW-0732">Signal</keyword>
<dbReference type="GO" id="GO:0009279">
    <property type="term" value="C:cell outer membrane"/>
    <property type="evidence" value="ECO:0007669"/>
    <property type="project" value="UniProtKB-SubCell"/>
</dbReference>
<evidence type="ECO:0000256" key="5">
    <source>
        <dbReference type="ARBA" id="ARBA00023237"/>
    </source>
</evidence>
<evidence type="ECO:0000256" key="1">
    <source>
        <dbReference type="ARBA" id="ARBA00004442"/>
    </source>
</evidence>
<proteinExistence type="inferred from homology"/>
<dbReference type="AlphaFoldDB" id="A0A1E5BH16"/>
<dbReference type="eggNOG" id="COG3713">
    <property type="taxonomic scope" value="Bacteria"/>
</dbReference>
<dbReference type="EMBL" id="AJYQ02000064">
    <property type="protein sequence ID" value="OEE36001.1"/>
    <property type="molecule type" value="Genomic_DNA"/>
</dbReference>
<dbReference type="RefSeq" id="WP_017035650.1">
    <property type="nucleotide sequence ID" value="NZ_AJYQ02000064.1"/>
</dbReference>
<dbReference type="STRING" id="1187848.A1QO_19485"/>
<organism evidence="6 7">
    <name type="scientific">Vibrio genomosp. F10 str. ZF-129</name>
    <dbReference type="NCBI Taxonomy" id="1187848"/>
    <lineage>
        <taxon>Bacteria</taxon>
        <taxon>Pseudomonadati</taxon>
        <taxon>Pseudomonadota</taxon>
        <taxon>Gammaproteobacteria</taxon>
        <taxon>Vibrionales</taxon>
        <taxon>Vibrionaceae</taxon>
        <taxon>Vibrio</taxon>
    </lineage>
</organism>
<dbReference type="OrthoDB" id="5295915at2"/>
<comment type="similarity">
    <text evidence="2">Belongs to the MipA/OmpV family.</text>
</comment>
<keyword evidence="4" id="KW-0472">Membrane</keyword>
<gene>
    <name evidence="6" type="ORF">A1QO_19485</name>
</gene>
<comment type="caution">
    <text evidence="6">The sequence shown here is derived from an EMBL/GenBank/DDBJ whole genome shotgun (WGS) entry which is preliminary data.</text>
</comment>
<evidence type="ECO:0000313" key="6">
    <source>
        <dbReference type="EMBL" id="OEE36001.1"/>
    </source>
</evidence>
<evidence type="ECO:0000256" key="3">
    <source>
        <dbReference type="ARBA" id="ARBA00022729"/>
    </source>
</evidence>
<keyword evidence="5" id="KW-0998">Cell outer membrane</keyword>
<protein>
    <recommendedName>
        <fullName evidence="8">Structural protein MipA</fullName>
    </recommendedName>
</protein>
<dbReference type="Pfam" id="PF06629">
    <property type="entry name" value="MipA"/>
    <property type="match status" value="1"/>
</dbReference>
<sequence length="249" mass="27840">MKLSVKNSGQWLLVAVLSSPVTTQAEGVFSLGLGAFKGASEYKQTKGKIYTIPFVSYDSETFSASTLSASYHMPLSHSFWFDATAALRLQGFDETLSAYTKGLTERESSIDAGFAANYLSEYLGLVRLHVMHDVSDTHQGYDVKLSYQYPLNLQAWEITPSIFVQHESDKLVDYYYGVRSNEVEAWRTSYQGRSALRYGAGINITYSFAQNWSLFMMADIVQFSEGITDSPLVDTDTTLYSGLGVYYSF</sequence>
<evidence type="ECO:0008006" key="8">
    <source>
        <dbReference type="Google" id="ProtNLM"/>
    </source>
</evidence>